<feature type="non-terminal residue" evidence="1">
    <location>
        <position position="1"/>
    </location>
</feature>
<evidence type="ECO:0000313" key="1">
    <source>
        <dbReference type="EMBL" id="GAG60050.1"/>
    </source>
</evidence>
<proteinExistence type="predicted"/>
<accession>X0YUX4</accession>
<dbReference type="AlphaFoldDB" id="X0YUX4"/>
<comment type="caution">
    <text evidence="1">The sequence shown here is derived from an EMBL/GenBank/DDBJ whole genome shotgun (WGS) entry which is preliminary data.</text>
</comment>
<sequence>IAIGWSPRCTEAECWGGKKCENFCPVSLHCNEMSDYHPMAKKLQALQPEILC</sequence>
<dbReference type="EMBL" id="BART01008928">
    <property type="protein sequence ID" value="GAG60050.1"/>
    <property type="molecule type" value="Genomic_DNA"/>
</dbReference>
<protein>
    <submittedName>
        <fullName evidence="1">Uncharacterized protein</fullName>
    </submittedName>
</protein>
<gene>
    <name evidence="1" type="ORF">S01H4_19936</name>
</gene>
<reference evidence="1" key="1">
    <citation type="journal article" date="2014" name="Front. Microbiol.">
        <title>High frequency of phylogenetically diverse reductive dehalogenase-homologous genes in deep subseafloor sedimentary metagenomes.</title>
        <authorList>
            <person name="Kawai M."/>
            <person name="Futagami T."/>
            <person name="Toyoda A."/>
            <person name="Takaki Y."/>
            <person name="Nishi S."/>
            <person name="Hori S."/>
            <person name="Arai W."/>
            <person name="Tsubouchi T."/>
            <person name="Morono Y."/>
            <person name="Uchiyama I."/>
            <person name="Ito T."/>
            <person name="Fujiyama A."/>
            <person name="Inagaki F."/>
            <person name="Takami H."/>
        </authorList>
    </citation>
    <scope>NUCLEOTIDE SEQUENCE</scope>
    <source>
        <strain evidence="1">Expedition CK06-06</strain>
    </source>
</reference>
<organism evidence="1">
    <name type="scientific">marine sediment metagenome</name>
    <dbReference type="NCBI Taxonomy" id="412755"/>
    <lineage>
        <taxon>unclassified sequences</taxon>
        <taxon>metagenomes</taxon>
        <taxon>ecological metagenomes</taxon>
    </lineage>
</organism>
<name>X0YUX4_9ZZZZ</name>